<dbReference type="Proteomes" id="UP000771749">
    <property type="component" value="Unassembled WGS sequence"/>
</dbReference>
<feature type="signal peptide" evidence="1">
    <location>
        <begin position="1"/>
        <end position="23"/>
    </location>
</feature>
<proteinExistence type="predicted"/>
<sequence length="659" mass="70256">MKKIPKGLSAAACSVSAIMAAAAATSCVNEEYDFSDGIDTTVGISGEIGAPLGSTENLVIGDFLEIGDGTPVASDPETGDYSIHLEAVSPFTDYVEIDRITIGADNLLQNGWETKTIDLYNRIKNQVGQYFPEDQDISSYRLEDSPAFPDGSHSVSIIIDEDVSEIAESVKAIGVIEVRIPIKLKFTIQTGKLFFNEGFSISFPEYMTIEAGDNSLAISVDKGHVVRFDEGFEADSYSTVDFSLDILSVDVKRLQEDTRGTQGLVGGHIIVDQNIVMDNLTFDAVAGDFGTTLSDMPQSVDISVGLEAESVDVISASAVVDPDIEIEPQSVELGEMPEFLTGEDIVLDVFNPVISLDILNSSPFSVLFSARLNGLDADGNFTLQEPVAVGSADIASPDAILVGPGSTAVRISARGSDFSGSGPAGGTNPAQDVIVPDLPLLLRQIPDRIAISDIRVIFPHEGNQADGYADSDYTELVFPEDGSSLRYDFSIDYDIDIPLSFGSEMRLHYPYDITGLNEAFGGTGNQGEGNGNDLTVSLNEADIDFILVNAIPFEMTVAAEPLDIDGNVLESVSGLSVEIFGADGTRDARAAAGDIGQESASPMTIRVRADADALKRLDGFRLDMSASVPESHEGRCLNSGQYIRLDDISVMVNGEVTIK</sequence>
<organism evidence="2 3">
    <name type="scientific">Candidatus Cryptobacteroides gallistercoris</name>
    <dbReference type="NCBI Taxonomy" id="2840765"/>
    <lineage>
        <taxon>Bacteria</taxon>
        <taxon>Pseudomonadati</taxon>
        <taxon>Bacteroidota</taxon>
        <taxon>Bacteroidia</taxon>
        <taxon>Bacteroidales</taxon>
        <taxon>Candidatus Cryptobacteroides</taxon>
    </lineage>
</organism>
<protein>
    <submittedName>
        <fullName evidence="2">Uncharacterized protein</fullName>
    </submittedName>
</protein>
<accession>A0A940DNR9</accession>
<gene>
    <name evidence="2" type="ORF">IAC07_05790</name>
</gene>
<evidence type="ECO:0000256" key="1">
    <source>
        <dbReference type="SAM" id="SignalP"/>
    </source>
</evidence>
<comment type="caution">
    <text evidence="2">The sequence shown here is derived from an EMBL/GenBank/DDBJ whole genome shotgun (WGS) entry which is preliminary data.</text>
</comment>
<reference evidence="2" key="2">
    <citation type="journal article" date="2021" name="PeerJ">
        <title>Extensive microbial diversity within the chicken gut microbiome revealed by metagenomics and culture.</title>
        <authorList>
            <person name="Gilroy R."/>
            <person name="Ravi A."/>
            <person name="Getino M."/>
            <person name="Pursley I."/>
            <person name="Horton D.L."/>
            <person name="Alikhan N.F."/>
            <person name="Baker D."/>
            <person name="Gharbi K."/>
            <person name="Hall N."/>
            <person name="Watson M."/>
            <person name="Adriaenssens E.M."/>
            <person name="Foster-Nyarko E."/>
            <person name="Jarju S."/>
            <person name="Secka A."/>
            <person name="Antonio M."/>
            <person name="Oren A."/>
            <person name="Chaudhuri R.R."/>
            <person name="La Ragione R."/>
            <person name="Hildebrand F."/>
            <person name="Pallen M.J."/>
        </authorList>
    </citation>
    <scope>NUCLEOTIDE SEQUENCE</scope>
    <source>
        <strain evidence="2">F1-3629</strain>
    </source>
</reference>
<keyword evidence="1" id="KW-0732">Signal</keyword>
<evidence type="ECO:0000313" key="2">
    <source>
        <dbReference type="EMBL" id="MBO8454219.1"/>
    </source>
</evidence>
<dbReference type="EMBL" id="JADIMJ010000086">
    <property type="protein sequence ID" value="MBO8454219.1"/>
    <property type="molecule type" value="Genomic_DNA"/>
</dbReference>
<name>A0A940DNR9_9BACT</name>
<reference evidence="2" key="1">
    <citation type="submission" date="2020-10" db="EMBL/GenBank/DDBJ databases">
        <authorList>
            <person name="Gilroy R."/>
        </authorList>
    </citation>
    <scope>NUCLEOTIDE SEQUENCE</scope>
    <source>
        <strain evidence="2">F1-3629</strain>
    </source>
</reference>
<dbReference type="PROSITE" id="PS51257">
    <property type="entry name" value="PROKAR_LIPOPROTEIN"/>
    <property type="match status" value="1"/>
</dbReference>
<feature type="chain" id="PRO_5037695429" evidence="1">
    <location>
        <begin position="24"/>
        <end position="659"/>
    </location>
</feature>
<evidence type="ECO:0000313" key="3">
    <source>
        <dbReference type="Proteomes" id="UP000771749"/>
    </source>
</evidence>
<dbReference type="AlphaFoldDB" id="A0A940DNR9"/>